<evidence type="ECO:0000259" key="1">
    <source>
        <dbReference type="Pfam" id="PF12146"/>
    </source>
</evidence>
<evidence type="ECO:0000313" key="3">
    <source>
        <dbReference type="Proteomes" id="UP000242664"/>
    </source>
</evidence>
<dbReference type="InterPro" id="IPR051044">
    <property type="entry name" value="MAG_DAG_Lipase"/>
</dbReference>
<reference evidence="3" key="1">
    <citation type="submission" date="2006-10" db="EMBL/GenBank/DDBJ databases">
        <authorList>
            <person name="Heidelberg J."/>
            <person name="Sebastian Y."/>
        </authorList>
    </citation>
    <scope>NUCLEOTIDE SEQUENCE [LARGE SCALE GENOMIC DNA]</scope>
    <source>
        <strain evidence="3">EX25</strain>
    </source>
</reference>
<gene>
    <name evidence="2" type="ORF">VEx25_2147</name>
</gene>
<dbReference type="EMBL" id="DS267844">
    <property type="protein sequence ID" value="EDN56225.1"/>
    <property type="molecule type" value="Genomic_DNA"/>
</dbReference>
<dbReference type="InterPro" id="IPR029058">
    <property type="entry name" value="AB_hydrolase_fold"/>
</dbReference>
<sequence length="370" mass="42624">MQLLHKLTRRGYPLHFLTNSSMIHRVNNVSSGNRLMATNHSPLTYTQESLFEQAIGGPIAALWQTRQEGFVKGTEKKNIYWCKLTNPEHKKAVLIVNGRIESSWKYQELFYDLYRQGFDVYSFDHRGQGLSDRLLSDSDMGHVYDFTDYIDDMDVVVNKHDLSDYQQCFIIAHSMGGAIATRYLQTHPEHPFTGLILSAPMFGINLPWYLSPIAIPVTQIMSAVSTLPRYAPGHQAYFPKPFEDNPLSQSYGRYQWFRNLYTEKPELQVGGPSTRWVWQGLMAAKQCFLLTRQVKVPVLLIQAGNDRIVSNLAQKRFIDKLRKTNPHAELLSIEGAQHEILFETDQYRNQALDAIFRFMNDPKSSPNERT</sequence>
<organism evidence="2 3">
    <name type="scientific">Vibrio antiquarius (strain Ex25)</name>
    <dbReference type="NCBI Taxonomy" id="150340"/>
    <lineage>
        <taxon>Bacteria</taxon>
        <taxon>Pseudomonadati</taxon>
        <taxon>Pseudomonadota</taxon>
        <taxon>Gammaproteobacteria</taxon>
        <taxon>Vibrionales</taxon>
        <taxon>Vibrionaceae</taxon>
        <taxon>Vibrio</taxon>
        <taxon>Vibrio diabolicus subgroup</taxon>
    </lineage>
</organism>
<keyword evidence="3" id="KW-1185">Reference proteome</keyword>
<dbReference type="InterPro" id="IPR022742">
    <property type="entry name" value="Hydrolase_4"/>
</dbReference>
<name>A0ABM9WS46_VIBAE</name>
<dbReference type="Gene3D" id="3.40.50.1820">
    <property type="entry name" value="alpha/beta hydrolase"/>
    <property type="match status" value="1"/>
</dbReference>
<protein>
    <submittedName>
        <fullName evidence="2">Lysophospholipase</fullName>
    </submittedName>
</protein>
<feature type="domain" description="Serine aminopeptidase S33" evidence="1">
    <location>
        <begin position="88"/>
        <end position="345"/>
    </location>
</feature>
<dbReference type="Proteomes" id="UP000242664">
    <property type="component" value="Unassembled WGS sequence"/>
</dbReference>
<dbReference type="Pfam" id="PF12146">
    <property type="entry name" value="Hydrolase_4"/>
    <property type="match status" value="1"/>
</dbReference>
<evidence type="ECO:0000313" key="2">
    <source>
        <dbReference type="EMBL" id="EDN56225.1"/>
    </source>
</evidence>
<dbReference type="PANTHER" id="PTHR11614">
    <property type="entry name" value="PHOSPHOLIPASE-RELATED"/>
    <property type="match status" value="1"/>
</dbReference>
<proteinExistence type="predicted"/>
<accession>A0ABM9WS46</accession>
<dbReference type="SUPFAM" id="SSF53474">
    <property type="entry name" value="alpha/beta-Hydrolases"/>
    <property type="match status" value="1"/>
</dbReference>